<proteinExistence type="predicted"/>
<accession>A0A6C0P439</accession>
<sequence length="155" mass="18452">MALNHEFFFLPNDLHPSNRIEWYYHNRNTWKHKVELSDDIVTYIIDFLNWVPTYNPETKVEGFGLNYYGITFINNEGSKKLLNVLNSWSSLIHEAPDIINFKGPTIWREEPDGDTYWEETRNKISKTKYLLEIQKLIDFAKQSSNNKGYIMHYGI</sequence>
<dbReference type="EMBL" id="CP048286">
    <property type="protein sequence ID" value="QHW33227.1"/>
    <property type="molecule type" value="Genomic_DNA"/>
</dbReference>
<dbReference type="KEGG" id="prz:GZH47_22185"/>
<evidence type="ECO:0000313" key="2">
    <source>
        <dbReference type="Proteomes" id="UP000479114"/>
    </source>
</evidence>
<protein>
    <submittedName>
        <fullName evidence="1">Coagulation factor 5/8 type-like protein</fullName>
    </submittedName>
</protein>
<reference evidence="1 2" key="1">
    <citation type="submission" date="2020-02" db="EMBL/GenBank/DDBJ databases">
        <title>Paenibacillus sp. nov., isolated from rhizosphere soil of tomato.</title>
        <authorList>
            <person name="Weon H.-Y."/>
            <person name="Lee S.A."/>
        </authorList>
    </citation>
    <scope>NUCLEOTIDE SEQUENCE [LARGE SCALE GENOMIC DNA]</scope>
    <source>
        <strain evidence="1 2">14171R-81</strain>
    </source>
</reference>
<evidence type="ECO:0000313" key="1">
    <source>
        <dbReference type="EMBL" id="QHW33227.1"/>
    </source>
</evidence>
<dbReference type="AlphaFoldDB" id="A0A6C0P439"/>
<organism evidence="1 2">
    <name type="scientific">Paenibacillus rhizovicinus</name>
    <dbReference type="NCBI Taxonomy" id="2704463"/>
    <lineage>
        <taxon>Bacteria</taxon>
        <taxon>Bacillati</taxon>
        <taxon>Bacillota</taxon>
        <taxon>Bacilli</taxon>
        <taxon>Bacillales</taxon>
        <taxon>Paenibacillaceae</taxon>
        <taxon>Paenibacillus</taxon>
    </lineage>
</organism>
<keyword evidence="2" id="KW-1185">Reference proteome</keyword>
<gene>
    <name evidence="1" type="ORF">GZH47_22185</name>
</gene>
<dbReference type="Proteomes" id="UP000479114">
    <property type="component" value="Chromosome"/>
</dbReference>
<dbReference type="RefSeq" id="WP_162643206.1">
    <property type="nucleotide sequence ID" value="NZ_CP048286.1"/>
</dbReference>
<name>A0A6C0P439_9BACL</name>